<evidence type="ECO:0000313" key="1">
    <source>
        <dbReference type="EMBL" id="SVC04389.1"/>
    </source>
</evidence>
<name>A0A382IYG9_9ZZZZ</name>
<accession>A0A382IYG9</accession>
<organism evidence="1">
    <name type="scientific">marine metagenome</name>
    <dbReference type="NCBI Taxonomy" id="408172"/>
    <lineage>
        <taxon>unclassified sequences</taxon>
        <taxon>metagenomes</taxon>
        <taxon>ecological metagenomes</taxon>
    </lineage>
</organism>
<gene>
    <name evidence="1" type="ORF">METZ01_LOCUS257243</name>
</gene>
<dbReference type="AlphaFoldDB" id="A0A382IYG9"/>
<proteinExistence type="predicted"/>
<protein>
    <submittedName>
        <fullName evidence="1">Uncharacterized protein</fullName>
    </submittedName>
</protein>
<feature type="non-terminal residue" evidence="1">
    <location>
        <position position="28"/>
    </location>
</feature>
<dbReference type="EMBL" id="UINC01070326">
    <property type="protein sequence ID" value="SVC04389.1"/>
    <property type="molecule type" value="Genomic_DNA"/>
</dbReference>
<reference evidence="1" key="1">
    <citation type="submission" date="2018-05" db="EMBL/GenBank/DDBJ databases">
        <authorList>
            <person name="Lanie J.A."/>
            <person name="Ng W.-L."/>
            <person name="Kazmierczak K.M."/>
            <person name="Andrzejewski T.M."/>
            <person name="Davidsen T.M."/>
            <person name="Wayne K.J."/>
            <person name="Tettelin H."/>
            <person name="Glass J.I."/>
            <person name="Rusch D."/>
            <person name="Podicherti R."/>
            <person name="Tsui H.-C.T."/>
            <person name="Winkler M.E."/>
        </authorList>
    </citation>
    <scope>NUCLEOTIDE SEQUENCE</scope>
</reference>
<sequence>VNKPLWQPSAEHIKTTQLYRFTQEVRVA</sequence>
<feature type="non-terminal residue" evidence="1">
    <location>
        <position position="1"/>
    </location>
</feature>